<feature type="region of interest" description="Disordered" evidence="6">
    <location>
        <begin position="773"/>
        <end position="811"/>
    </location>
</feature>
<dbReference type="InterPro" id="IPR011545">
    <property type="entry name" value="DEAD/DEAH_box_helicase_dom"/>
</dbReference>
<evidence type="ECO:0000313" key="8">
    <source>
        <dbReference type="EMBL" id="AEG59190.1"/>
    </source>
</evidence>
<dbReference type="GO" id="GO:0003676">
    <property type="term" value="F:nucleic acid binding"/>
    <property type="evidence" value="ECO:0007669"/>
    <property type="project" value="InterPro"/>
</dbReference>
<feature type="domain" description="Helicase ATP-binding" evidence="7">
    <location>
        <begin position="575"/>
        <end position="733"/>
    </location>
</feature>
<evidence type="ECO:0000256" key="4">
    <source>
        <dbReference type="ARBA" id="ARBA00022840"/>
    </source>
</evidence>
<feature type="region of interest" description="Disordered" evidence="6">
    <location>
        <begin position="528"/>
        <end position="563"/>
    </location>
</feature>
<dbReference type="Gene3D" id="3.40.50.300">
    <property type="entry name" value="P-loop containing nucleotide triphosphate hydrolases"/>
    <property type="match status" value="1"/>
</dbReference>
<evidence type="ECO:0000259" key="7">
    <source>
        <dbReference type="PROSITE" id="PS51192"/>
    </source>
</evidence>
<dbReference type="SUPFAM" id="SSF52540">
    <property type="entry name" value="P-loop containing nucleoside triphosphate hydrolases"/>
    <property type="match status" value="1"/>
</dbReference>
<evidence type="ECO:0000256" key="1">
    <source>
        <dbReference type="ARBA" id="ARBA00022741"/>
    </source>
</evidence>
<dbReference type="GO" id="GO:0055087">
    <property type="term" value="C:Ski complex"/>
    <property type="evidence" value="ECO:0007669"/>
    <property type="project" value="TreeGrafter"/>
</dbReference>
<feature type="coiled-coil region" evidence="5">
    <location>
        <begin position="170"/>
        <end position="200"/>
    </location>
</feature>
<dbReference type="GO" id="GO:0005524">
    <property type="term" value="F:ATP binding"/>
    <property type="evidence" value="ECO:0007669"/>
    <property type="project" value="UniProtKB-KW"/>
</dbReference>
<feature type="compositionally biased region" description="Basic and acidic residues" evidence="6">
    <location>
        <begin position="531"/>
        <end position="546"/>
    </location>
</feature>
<dbReference type="STRING" id="696281.Desru_0914"/>
<feature type="compositionally biased region" description="Basic and acidic residues" evidence="6">
    <location>
        <begin position="773"/>
        <end position="793"/>
    </location>
</feature>
<evidence type="ECO:0000256" key="2">
    <source>
        <dbReference type="ARBA" id="ARBA00022801"/>
    </source>
</evidence>
<dbReference type="eggNOG" id="COG4581">
    <property type="taxonomic scope" value="Bacteria"/>
</dbReference>
<keyword evidence="2" id="KW-0378">Hydrolase</keyword>
<protein>
    <submittedName>
        <fullName evidence="8">DEAD/DEAH box helicase domain protein</fullName>
    </submittedName>
</protein>
<dbReference type="Pfam" id="PF00270">
    <property type="entry name" value="DEAD"/>
    <property type="match status" value="1"/>
</dbReference>
<dbReference type="PROSITE" id="PS51192">
    <property type="entry name" value="HELICASE_ATP_BIND_1"/>
    <property type="match status" value="1"/>
</dbReference>
<organism evidence="8 9">
    <name type="scientific">Desulforamulus ruminis (strain ATCC 23193 / DSM 2154 / NCIMB 8452 / DL)</name>
    <name type="common">Desulfotomaculum ruminis</name>
    <dbReference type="NCBI Taxonomy" id="696281"/>
    <lineage>
        <taxon>Bacteria</taxon>
        <taxon>Bacillati</taxon>
        <taxon>Bacillota</taxon>
        <taxon>Clostridia</taxon>
        <taxon>Eubacteriales</taxon>
        <taxon>Peptococcaceae</taxon>
        <taxon>Desulforamulus</taxon>
    </lineage>
</organism>
<proteinExistence type="predicted"/>
<evidence type="ECO:0000256" key="5">
    <source>
        <dbReference type="SAM" id="Coils"/>
    </source>
</evidence>
<dbReference type="PANTHER" id="PTHR12131">
    <property type="entry name" value="ATP-DEPENDENT RNA AND DNA HELICASE"/>
    <property type="match status" value="1"/>
</dbReference>
<dbReference type="InterPro" id="IPR014001">
    <property type="entry name" value="Helicase_ATP-bd"/>
</dbReference>
<dbReference type="Proteomes" id="UP000009234">
    <property type="component" value="Chromosome"/>
</dbReference>
<dbReference type="KEGG" id="dru:Desru_0914"/>
<reference evidence="8 9" key="2">
    <citation type="journal article" date="2012" name="Stand. Genomic Sci.">
        <title>Complete genome sequence of the sulfate-reducing firmicute Desulfotomaculum ruminis type strain (DL(T)).</title>
        <authorList>
            <person name="Spring S."/>
            <person name="Visser M."/>
            <person name="Lu M."/>
            <person name="Copeland A."/>
            <person name="Lapidus A."/>
            <person name="Lucas S."/>
            <person name="Cheng J.F."/>
            <person name="Han C."/>
            <person name="Tapia R."/>
            <person name="Goodwin L.A."/>
            <person name="Pitluck S."/>
            <person name="Ivanova N."/>
            <person name="Land M."/>
            <person name="Hauser L."/>
            <person name="Larimer F."/>
            <person name="Rohde M."/>
            <person name="Goker M."/>
            <person name="Detter J.C."/>
            <person name="Kyrpides N.C."/>
            <person name="Woyke T."/>
            <person name="Schaap P.J."/>
            <person name="Plugge C.M."/>
            <person name="Muyzer G."/>
            <person name="Kuever J."/>
            <person name="Pereira I.A."/>
            <person name="Parshina S.N."/>
            <person name="Bernier-Latmani R."/>
            <person name="Stams A.J."/>
            <person name="Klenk H.P."/>
        </authorList>
    </citation>
    <scope>NUCLEOTIDE SEQUENCE [LARGE SCALE GENOMIC DNA]</scope>
    <source>
        <strain evidence="9">ATCC 23193 / DSM 2154 / NCIB 8452 / DL</strain>
    </source>
</reference>
<name>F6DJX6_DESRL</name>
<keyword evidence="5" id="KW-0175">Coiled coil</keyword>
<dbReference type="EMBL" id="CP002780">
    <property type="protein sequence ID" value="AEG59190.1"/>
    <property type="molecule type" value="Genomic_DNA"/>
</dbReference>
<keyword evidence="4" id="KW-0067">ATP-binding</keyword>
<dbReference type="GO" id="GO:0004386">
    <property type="term" value="F:helicase activity"/>
    <property type="evidence" value="ECO:0007669"/>
    <property type="project" value="UniProtKB-KW"/>
</dbReference>
<dbReference type="HOGENOM" id="CLU_366704_0_0_9"/>
<dbReference type="PANTHER" id="PTHR12131:SF1">
    <property type="entry name" value="ATP-DEPENDENT RNA HELICASE SUPV3L1, MITOCHONDRIAL-RELATED"/>
    <property type="match status" value="1"/>
</dbReference>
<dbReference type="InterPro" id="IPR027417">
    <property type="entry name" value="P-loop_NTPase"/>
</dbReference>
<evidence type="ECO:0000256" key="3">
    <source>
        <dbReference type="ARBA" id="ARBA00022806"/>
    </source>
</evidence>
<evidence type="ECO:0000256" key="6">
    <source>
        <dbReference type="SAM" id="MobiDB-lite"/>
    </source>
</evidence>
<evidence type="ECO:0000313" key="9">
    <source>
        <dbReference type="Proteomes" id="UP000009234"/>
    </source>
</evidence>
<feature type="compositionally biased region" description="Basic residues" evidence="6">
    <location>
        <begin position="794"/>
        <end position="811"/>
    </location>
</feature>
<dbReference type="SMART" id="SM00487">
    <property type="entry name" value="DEXDc"/>
    <property type="match status" value="1"/>
</dbReference>
<keyword evidence="9" id="KW-1185">Reference proteome</keyword>
<dbReference type="GO" id="GO:0016787">
    <property type="term" value="F:hydrolase activity"/>
    <property type="evidence" value="ECO:0007669"/>
    <property type="project" value="UniProtKB-KW"/>
</dbReference>
<reference evidence="9" key="1">
    <citation type="submission" date="2011-05" db="EMBL/GenBank/DDBJ databases">
        <title>Complete sequence of Desulfotomaculum ruminis DSM 2154.</title>
        <authorList>
            <person name="Lucas S."/>
            <person name="Copeland A."/>
            <person name="Lapidus A."/>
            <person name="Cheng J.-F."/>
            <person name="Goodwin L."/>
            <person name="Pitluck S."/>
            <person name="Lu M."/>
            <person name="Detter J.C."/>
            <person name="Han C."/>
            <person name="Tapia R."/>
            <person name="Land M."/>
            <person name="Hauser L."/>
            <person name="Kyrpides N."/>
            <person name="Ivanova N."/>
            <person name="Mikhailova N."/>
            <person name="Pagani I."/>
            <person name="Stams A.J.M."/>
            <person name="Plugge C.M."/>
            <person name="Muyzer G."/>
            <person name="Kuever J."/>
            <person name="Parshina S.N."/>
            <person name="Ivanova A.E."/>
            <person name="Nazina T.N."/>
            <person name="Brambilla E."/>
            <person name="Spring S."/>
            <person name="Klenk H.-P."/>
            <person name="Woyke T."/>
        </authorList>
    </citation>
    <scope>NUCLEOTIDE SEQUENCE [LARGE SCALE GENOMIC DNA]</scope>
    <source>
        <strain evidence="9">ATCC 23193 / DSM 2154 / NCIB 8452 / DL</strain>
    </source>
</reference>
<keyword evidence="1" id="KW-0547">Nucleotide-binding</keyword>
<dbReference type="InterPro" id="IPR050699">
    <property type="entry name" value="RNA-DNA_Helicase"/>
</dbReference>
<gene>
    <name evidence="8" type="ordered locus">Desru_0914</name>
</gene>
<sequence length="811" mass="90842">MRLGVWSLAVKDREQIKSKILAELPEDEPVKLVDLLLKLRINPQNLIAGLQSLVANRLLKVARVKKTGAPMDEVWIARNEVAESELTEAGEGDWLYNPQLLAVKQRQLASLLGDDSKGKIIGLLEDGRPRTLAEMKLQLGSEELPPLGGIAQILELPDGRVTLCTTAVGKAELERRQQEQQLLREKLKDQESKLKDLFRDGKSASREELEAALQGPVLPGVKYPVVRLVNGRYAQADSPAAWEDMADYVAARGPLSMEEIVRKFKIHSSLVADLRGGKEKEPFIRLPNGTITTSGTPEGRAELTRRQVGLGLKERLEDFYRRQPFFNLGQILDSPEQRETAIQMIRSDGCYRINVQGVGLWTSPYPHSPRIIAQELKRLTGLHLEAGEGPDMVPLTMIASRSMTVAEAADKLKLREEDILNLCELEELSSFRLDGNRRLWKDEVRDIKYRSDLHKLVKGASKLTTLEAADLLETTPEQVRRLVREGYIKSAGEAKSESGRSGILVRRGDIQSIKERLPGIEHEWSLATRQPKRETASKVTRREKAPVGKKRPRRAAAPPALTGPVELDDFQKQAIQAALVGRNVLVAAPTGTGKTVIAERLIEAVIERGKAAVYTSPLKALSNQKFVDFRQVFGEDMVGLVTGDISINPYAPLLIMTTEIFRNRCFSEPEGLDDIACVVFDEIHYLDDPERGTAWEESIIFAPPHIKFLGLSATVPNIQEIADWMGEVRGEPVEVVVETNRAVPLAINWITSDGAVLDEDEAREYVEEAVRKRAQEKKAERQAAREEEFEQRSRRWSKRGARRSRKPVRSH</sequence>
<dbReference type="GO" id="GO:0070478">
    <property type="term" value="P:nuclear-transcribed mRNA catabolic process, 3'-5' exonucleolytic nonsense-mediated decay"/>
    <property type="evidence" value="ECO:0007669"/>
    <property type="project" value="TreeGrafter"/>
</dbReference>
<keyword evidence="3 8" id="KW-0347">Helicase</keyword>
<dbReference type="AlphaFoldDB" id="F6DJX6"/>
<accession>F6DJX6</accession>